<dbReference type="EMBL" id="CP150845">
    <property type="protein sequence ID" value="WYZ19436.1"/>
    <property type="molecule type" value="Genomic_DNA"/>
</dbReference>
<keyword evidence="2" id="KW-1185">Reference proteome</keyword>
<organism evidence="1 2">
    <name type="scientific">Flavobacterium soyae</name>
    <dbReference type="NCBI Taxonomy" id="2903098"/>
    <lineage>
        <taxon>Bacteria</taxon>
        <taxon>Pseudomonadati</taxon>
        <taxon>Bacteroidota</taxon>
        <taxon>Flavobacteriia</taxon>
        <taxon>Flavobacteriales</taxon>
        <taxon>Flavobacteriaceae</taxon>
        <taxon>Flavobacterium</taxon>
    </lineage>
</organism>
<reference evidence="1 2" key="1">
    <citation type="submission" date="2024-03" db="EMBL/GenBank/DDBJ databases">
        <title>Flavobacterium soyae.</title>
        <authorList>
            <person name="Zheng W."/>
        </authorList>
    </citation>
    <scope>NUCLEOTIDE SEQUENCE [LARGE SCALE GENOMIC DNA]</scope>
    <source>
        <strain evidence="1 2">55</strain>
    </source>
</reference>
<evidence type="ECO:0000313" key="2">
    <source>
        <dbReference type="Proteomes" id="UP001623852"/>
    </source>
</evidence>
<dbReference type="RefSeq" id="WP_232682761.1">
    <property type="nucleotide sequence ID" value="NZ_CP150845.1"/>
</dbReference>
<sequence length="79" mass="9511">MDLQTRKIEFVQEFLKIQSEEVISQLENLLKSRNKKNEDESDFLSPFSIEEFNNRIDQSEDDFKKGKYKTTSQLLEKYK</sequence>
<accession>A0ABZ2UEW3</accession>
<protein>
    <recommendedName>
        <fullName evidence="3">Addiction module component</fullName>
    </recommendedName>
</protein>
<evidence type="ECO:0000313" key="1">
    <source>
        <dbReference type="EMBL" id="WYZ19436.1"/>
    </source>
</evidence>
<proteinExistence type="predicted"/>
<dbReference type="Proteomes" id="UP001623852">
    <property type="component" value="Chromosome"/>
</dbReference>
<name>A0ABZ2UEW3_9FLAO</name>
<evidence type="ECO:0008006" key="3">
    <source>
        <dbReference type="Google" id="ProtNLM"/>
    </source>
</evidence>
<gene>
    <name evidence="1" type="ORF">AABD74_19995</name>
</gene>